<dbReference type="SMART" id="SM00091">
    <property type="entry name" value="PAS"/>
    <property type="match status" value="1"/>
</dbReference>
<keyword evidence="4" id="KW-0472">Membrane</keyword>
<name>A0A7T3KUC6_9EURY</name>
<dbReference type="Pfam" id="PF13185">
    <property type="entry name" value="GAF_2"/>
    <property type="match status" value="1"/>
</dbReference>
<keyword evidence="1" id="KW-0805">Transcription regulation</keyword>
<dbReference type="InterPro" id="IPR000014">
    <property type="entry name" value="PAS"/>
</dbReference>
<evidence type="ECO:0000256" key="2">
    <source>
        <dbReference type="ARBA" id="ARBA00023163"/>
    </source>
</evidence>
<dbReference type="RefSeq" id="WP_198060928.1">
    <property type="nucleotide sequence ID" value="NZ_CP065856.1"/>
</dbReference>
<dbReference type="PROSITE" id="PS50112">
    <property type="entry name" value="PAS"/>
    <property type="match status" value="1"/>
</dbReference>
<evidence type="ECO:0000256" key="1">
    <source>
        <dbReference type="ARBA" id="ARBA00023015"/>
    </source>
</evidence>
<dbReference type="Gene3D" id="3.30.450.20">
    <property type="entry name" value="PAS domain"/>
    <property type="match status" value="1"/>
</dbReference>
<evidence type="ECO:0000313" key="8">
    <source>
        <dbReference type="Proteomes" id="UP000595001"/>
    </source>
</evidence>
<keyword evidence="2" id="KW-0804">Transcription</keyword>
<dbReference type="Gene3D" id="3.30.450.40">
    <property type="match status" value="1"/>
</dbReference>
<evidence type="ECO:0000259" key="6">
    <source>
        <dbReference type="PROSITE" id="PS50113"/>
    </source>
</evidence>
<dbReference type="OrthoDB" id="165911at2157"/>
<keyword evidence="4" id="KW-0812">Transmembrane</keyword>
<dbReference type="Pfam" id="PF13426">
    <property type="entry name" value="PAS_9"/>
    <property type="match status" value="1"/>
</dbReference>
<dbReference type="PROSITE" id="PS50113">
    <property type="entry name" value="PAC"/>
    <property type="match status" value="1"/>
</dbReference>
<protein>
    <submittedName>
        <fullName evidence="7">PAS domain S-box protein</fullName>
    </submittedName>
</protein>
<feature type="transmembrane region" description="Helical" evidence="4">
    <location>
        <begin position="59"/>
        <end position="80"/>
    </location>
</feature>
<dbReference type="InterPro" id="IPR035965">
    <property type="entry name" value="PAS-like_dom_sf"/>
</dbReference>
<dbReference type="KEGG" id="hlt:I7X12_15365"/>
<evidence type="ECO:0000256" key="4">
    <source>
        <dbReference type="SAM" id="Phobius"/>
    </source>
</evidence>
<feature type="domain" description="PAS" evidence="5">
    <location>
        <begin position="88"/>
        <end position="134"/>
    </location>
</feature>
<dbReference type="SMART" id="SM00086">
    <property type="entry name" value="PAC"/>
    <property type="match status" value="1"/>
</dbReference>
<dbReference type="InterPro" id="IPR003018">
    <property type="entry name" value="GAF"/>
</dbReference>
<keyword evidence="4" id="KW-1133">Transmembrane helix</keyword>
<feature type="coiled-coil region" evidence="3">
    <location>
        <begin position="201"/>
        <end position="241"/>
    </location>
</feature>
<dbReference type="InterPro" id="IPR031803">
    <property type="entry name" value="BAT_GAF/HTH-assoc"/>
</dbReference>
<dbReference type="SUPFAM" id="SSF55781">
    <property type="entry name" value="GAF domain-like"/>
    <property type="match status" value="1"/>
</dbReference>
<dbReference type="PANTHER" id="PTHR34236:SF1">
    <property type="entry name" value="DIMETHYL SULFOXIDE REDUCTASE TRANSCRIPTIONAL ACTIVATOR"/>
    <property type="match status" value="1"/>
</dbReference>
<evidence type="ECO:0000259" key="5">
    <source>
        <dbReference type="PROSITE" id="PS50112"/>
    </source>
</evidence>
<gene>
    <name evidence="7" type="ORF">I7X12_15365</name>
</gene>
<dbReference type="NCBIfam" id="TIGR00229">
    <property type="entry name" value="sensory_box"/>
    <property type="match status" value="1"/>
</dbReference>
<dbReference type="EMBL" id="CP065856">
    <property type="protein sequence ID" value="QPV62112.1"/>
    <property type="molecule type" value="Genomic_DNA"/>
</dbReference>
<dbReference type="InterPro" id="IPR001610">
    <property type="entry name" value="PAC"/>
</dbReference>
<dbReference type="CDD" id="cd00130">
    <property type="entry name" value="PAS"/>
    <property type="match status" value="1"/>
</dbReference>
<dbReference type="AlphaFoldDB" id="A0A7T3KUC6"/>
<evidence type="ECO:0000313" key="7">
    <source>
        <dbReference type="EMBL" id="QPV62112.1"/>
    </source>
</evidence>
<reference evidence="7 8" key="1">
    <citation type="submission" date="2020-12" db="EMBL/GenBank/DDBJ databases">
        <title>Halosimplex halophilum sp. nov. and Halosimplex salinum sp. nov., two new members of the genus Halosimplex.</title>
        <authorList>
            <person name="Cui H.L."/>
        </authorList>
    </citation>
    <scope>NUCLEOTIDE SEQUENCE [LARGE SCALE GENOMIC DNA]</scope>
    <source>
        <strain evidence="7 8">YGH94</strain>
    </source>
</reference>
<sequence>MNGVILASIGLRVVGVGYSLVLLSRSDDRRFGFLTVMLALMATRQLLSARQTTTALAELPGLLVSVLALFTVHYLSSYVVEERRLTERLRGFRKAIEHAGHAIFLTDTDGTIEYANPAVESVVGHDPDAVVGENPRLWKSGEHDEAFYEEMWAEIASGNVWDGEIVNRRKSGDLCWVDMTIAPITDDTGAVERYVAVERDVTERKERRLRIEAQNERLERLNNTNEVLRDVNRELVAASTRREIERVLCDRFADSALFEGAWVGDSRLVDDGVDVRTAAGVAEATLEARLASGDGYRTVVDEVLERGSPSFVDDGGAPVDDPAAAAGVVVPLSYHDADYGVLVVESGADGAFESIDRGVFAELGLTVGDAINAAESRRTLAADDVTRLEFRVDEVTDPFVSLSAALECRVDLERLSEGDGDRAAYVSVTGSEPSAVAEHVDASSHVRAVESLCALEERCLLRLRTDDSSVVTTAARYGAAVRSLSIDRGDGRLVVDVSRSNDVRSVVEAVRSAHPGLELVSQLERERDGESTPEFRSGLEEALTERQLEAAQTAYFAGFFEWPRETSGEAVASMMGISQSTFTEHLRSAERKLFRELFEGRPDTVSGPATA</sequence>
<dbReference type="Proteomes" id="UP000595001">
    <property type="component" value="Chromosome"/>
</dbReference>
<dbReference type="InterPro" id="IPR000700">
    <property type="entry name" value="PAS-assoc_C"/>
</dbReference>
<feature type="domain" description="PAC" evidence="6">
    <location>
        <begin position="161"/>
        <end position="213"/>
    </location>
</feature>
<dbReference type="Pfam" id="PF04967">
    <property type="entry name" value="HTH_10"/>
    <property type="match status" value="1"/>
</dbReference>
<dbReference type="Pfam" id="PF15915">
    <property type="entry name" value="BAT"/>
    <property type="match status" value="1"/>
</dbReference>
<dbReference type="InterPro" id="IPR029016">
    <property type="entry name" value="GAF-like_dom_sf"/>
</dbReference>
<dbReference type="SUPFAM" id="SSF55785">
    <property type="entry name" value="PYP-like sensor domain (PAS domain)"/>
    <property type="match status" value="1"/>
</dbReference>
<dbReference type="PANTHER" id="PTHR34236">
    <property type="entry name" value="DIMETHYL SULFOXIDE REDUCTASE TRANSCRIPTIONAL ACTIVATOR"/>
    <property type="match status" value="1"/>
</dbReference>
<feature type="transmembrane region" description="Helical" evidence="4">
    <location>
        <begin position="6"/>
        <end position="24"/>
    </location>
</feature>
<keyword evidence="3" id="KW-0175">Coiled coil</keyword>
<organism evidence="7 8">
    <name type="scientific">Halosimplex litoreum</name>
    <dbReference type="NCBI Taxonomy" id="1198301"/>
    <lineage>
        <taxon>Archaea</taxon>
        <taxon>Methanobacteriati</taxon>
        <taxon>Methanobacteriota</taxon>
        <taxon>Stenosarchaea group</taxon>
        <taxon>Halobacteria</taxon>
        <taxon>Halobacteriales</taxon>
        <taxon>Haloarculaceae</taxon>
        <taxon>Halosimplex</taxon>
    </lineage>
</organism>
<dbReference type="InterPro" id="IPR007050">
    <property type="entry name" value="HTH_bacterioopsin"/>
</dbReference>
<evidence type="ECO:0000256" key="3">
    <source>
        <dbReference type="SAM" id="Coils"/>
    </source>
</evidence>
<proteinExistence type="predicted"/>
<keyword evidence="8" id="KW-1185">Reference proteome</keyword>
<accession>A0A7T3KUC6</accession>
<dbReference type="GeneID" id="60589900"/>